<evidence type="ECO:0000313" key="2">
    <source>
        <dbReference type="Proteomes" id="UP001215151"/>
    </source>
</evidence>
<proteinExistence type="predicted"/>
<dbReference type="InterPro" id="IPR036047">
    <property type="entry name" value="F-box-like_dom_sf"/>
</dbReference>
<reference evidence="1" key="1">
    <citation type="submission" date="2022-11" db="EMBL/GenBank/DDBJ databases">
        <title>Genome Sequence of Cubamyces cubensis.</title>
        <authorList>
            <person name="Buettner E."/>
        </authorList>
    </citation>
    <scope>NUCLEOTIDE SEQUENCE</scope>
    <source>
        <strain evidence="1">MPL-01</strain>
    </source>
</reference>
<keyword evidence="2" id="KW-1185">Reference proteome</keyword>
<sequence length="601" mass="66368">MDAGNAEGLKRNLRPQGLLASPDEILLQIVHNIYEIPDITAFGEACQRLYYLIQDRSVWLQMLSQEAQRLPLPGHLEDRTTWANLSSAQLRCIVRRLRDVGRTWLSSRTHYFVPGHRQSCALDPTSDNDVGARSIYSIEILLDRWLLCIYHEKLVEIWDLDSVLHDPNKPILCTSQNISGHGSFSSAITHLDEKANLLTIAVSCHELCQVLQAQLRPSSAFSTADECDSTGGVSFQTISVVPIASPVLCLRAVDPSQSLLLLSLPSSFHLLNWSTRQRIVVHMTSEEEEELWNGVVGATFLTSRHILVLKAHSIEVCTLLDLDDARQEEAPAGRRDGNVTNYITHLTHPSERYMRAIVHSHYLPSTTLRGASFARSTSRSAIHHSNAAWHHSEPTKVSTSFLAFDVLRGLFQFSVSVTLPPTYAELQTSREPEVLIPLDVHIDLLSSHNMAVPISNYLVHKNGTSTSSAVVGTASQRGVIDGTRGFVSSCALGLTGRRGVWVERRRGAVRRVVYGFQATVTTLEQTQSTATVASTTEDPLYSVVESTSGLLERAVAMDGHEVYEVNSYDLGDDITHIAFAEATGIIALGTRKGDIRVLGRV</sequence>
<dbReference type="Proteomes" id="UP001215151">
    <property type="component" value="Unassembled WGS sequence"/>
</dbReference>
<comment type="caution">
    <text evidence="1">The sequence shown here is derived from an EMBL/GenBank/DDBJ whole genome shotgun (WGS) entry which is preliminary data.</text>
</comment>
<evidence type="ECO:0000313" key="1">
    <source>
        <dbReference type="EMBL" id="KAJ8473095.1"/>
    </source>
</evidence>
<dbReference type="EMBL" id="JAPEVG010000235">
    <property type="protein sequence ID" value="KAJ8473095.1"/>
    <property type="molecule type" value="Genomic_DNA"/>
</dbReference>
<evidence type="ECO:0008006" key="3">
    <source>
        <dbReference type="Google" id="ProtNLM"/>
    </source>
</evidence>
<dbReference type="AlphaFoldDB" id="A0AAD7TQX8"/>
<dbReference type="SUPFAM" id="SSF81383">
    <property type="entry name" value="F-box domain"/>
    <property type="match status" value="1"/>
</dbReference>
<gene>
    <name evidence="1" type="ORF">ONZ51_g8080</name>
</gene>
<name>A0AAD7TQX8_9APHY</name>
<protein>
    <recommendedName>
        <fullName evidence="3">F-box domain-containing protein</fullName>
    </recommendedName>
</protein>
<organism evidence="1 2">
    <name type="scientific">Trametes cubensis</name>
    <dbReference type="NCBI Taxonomy" id="1111947"/>
    <lineage>
        <taxon>Eukaryota</taxon>
        <taxon>Fungi</taxon>
        <taxon>Dikarya</taxon>
        <taxon>Basidiomycota</taxon>
        <taxon>Agaricomycotina</taxon>
        <taxon>Agaricomycetes</taxon>
        <taxon>Polyporales</taxon>
        <taxon>Polyporaceae</taxon>
        <taxon>Trametes</taxon>
    </lineage>
</organism>
<accession>A0AAD7TQX8</accession>